<dbReference type="PANTHER" id="PTHR30537:SF3">
    <property type="entry name" value="TRANSCRIPTIONAL REGULATORY PROTEIN"/>
    <property type="match status" value="1"/>
</dbReference>
<keyword evidence="4" id="KW-0804">Transcription</keyword>
<dbReference type="GO" id="GO:0003700">
    <property type="term" value="F:DNA-binding transcription factor activity"/>
    <property type="evidence" value="ECO:0007669"/>
    <property type="project" value="InterPro"/>
</dbReference>
<dbReference type="InterPro" id="IPR058163">
    <property type="entry name" value="LysR-type_TF_proteobact-type"/>
</dbReference>
<evidence type="ECO:0000256" key="1">
    <source>
        <dbReference type="ARBA" id="ARBA00009437"/>
    </source>
</evidence>
<accession>A0A6S7BTK2</accession>
<dbReference type="SUPFAM" id="SSF46785">
    <property type="entry name" value="Winged helix' DNA-binding domain"/>
    <property type="match status" value="1"/>
</dbReference>
<dbReference type="InterPro" id="IPR005119">
    <property type="entry name" value="LysR_subst-bd"/>
</dbReference>
<gene>
    <name evidence="6" type="ORF">LMG26690_04533</name>
</gene>
<evidence type="ECO:0000256" key="3">
    <source>
        <dbReference type="ARBA" id="ARBA00023125"/>
    </source>
</evidence>
<dbReference type="InterPro" id="IPR036390">
    <property type="entry name" value="WH_DNA-bd_sf"/>
</dbReference>
<keyword evidence="2" id="KW-0805">Transcription regulation</keyword>
<dbReference type="Pfam" id="PF00126">
    <property type="entry name" value="HTH_1"/>
    <property type="match status" value="1"/>
</dbReference>
<keyword evidence="7" id="KW-1185">Reference proteome</keyword>
<organism evidence="6 7">
    <name type="scientific">Achromobacter animicus</name>
    <dbReference type="NCBI Taxonomy" id="1389935"/>
    <lineage>
        <taxon>Bacteria</taxon>
        <taxon>Pseudomonadati</taxon>
        <taxon>Pseudomonadota</taxon>
        <taxon>Betaproteobacteria</taxon>
        <taxon>Burkholderiales</taxon>
        <taxon>Alcaligenaceae</taxon>
        <taxon>Achromobacter</taxon>
    </lineage>
</organism>
<dbReference type="PROSITE" id="PS50931">
    <property type="entry name" value="HTH_LYSR"/>
    <property type="match status" value="1"/>
</dbReference>
<evidence type="ECO:0000313" key="6">
    <source>
        <dbReference type="EMBL" id="CAB3728092.1"/>
    </source>
</evidence>
<dbReference type="InterPro" id="IPR036388">
    <property type="entry name" value="WH-like_DNA-bd_sf"/>
</dbReference>
<dbReference type="RefSeq" id="WP_175125123.1">
    <property type="nucleotide sequence ID" value="NZ_CADIJM010000013.1"/>
</dbReference>
<dbReference type="InterPro" id="IPR000847">
    <property type="entry name" value="LysR_HTH_N"/>
</dbReference>
<dbReference type="EMBL" id="CADIJM010000013">
    <property type="protein sequence ID" value="CAB3728092.1"/>
    <property type="molecule type" value="Genomic_DNA"/>
</dbReference>
<protein>
    <recommendedName>
        <fullName evidence="5">HTH lysR-type domain-containing protein</fullName>
    </recommendedName>
</protein>
<dbReference type="GO" id="GO:0043565">
    <property type="term" value="F:sequence-specific DNA binding"/>
    <property type="evidence" value="ECO:0007669"/>
    <property type="project" value="TreeGrafter"/>
</dbReference>
<proteinExistence type="inferred from homology"/>
<dbReference type="SUPFAM" id="SSF53850">
    <property type="entry name" value="Periplasmic binding protein-like II"/>
    <property type="match status" value="1"/>
</dbReference>
<sequence length="303" mass="32688">MGQRDAAQQLSWDDLRIIKTLSDCGNRSIAAEKLGINASTVSRRVAHAEAALGVALFDRRHAGYKLTSEGTELRALSERVELDVVSVARRISGAAHDPQGTLRVATSDSLLLYFLTPIIAEFRAAHPSLTVEVLVGNGTLDLARDESDVALRATRRPPESWVGRRLAGIAWAPYGAAQQFGRKTPAAERLYELDWVSYAGGLSGLKAAHYLESRVAPSRIAYRSDSVAAVSAGISAGLGMGYLPCMLGDAMADVVRVGPVVPELQDELWLLTHPDIRGSRRVQAFMRFCAAAVAKQKALIEGR</sequence>
<dbReference type="PANTHER" id="PTHR30537">
    <property type="entry name" value="HTH-TYPE TRANSCRIPTIONAL REGULATOR"/>
    <property type="match status" value="1"/>
</dbReference>
<dbReference type="Gene3D" id="1.10.10.10">
    <property type="entry name" value="Winged helix-like DNA-binding domain superfamily/Winged helix DNA-binding domain"/>
    <property type="match status" value="1"/>
</dbReference>
<reference evidence="6 7" key="1">
    <citation type="submission" date="2020-04" db="EMBL/GenBank/DDBJ databases">
        <authorList>
            <person name="De Canck E."/>
        </authorList>
    </citation>
    <scope>NUCLEOTIDE SEQUENCE [LARGE SCALE GENOMIC DNA]</scope>
    <source>
        <strain evidence="6 7">LMG 26690</strain>
    </source>
</reference>
<evidence type="ECO:0000259" key="5">
    <source>
        <dbReference type="PROSITE" id="PS50931"/>
    </source>
</evidence>
<dbReference type="Pfam" id="PF03466">
    <property type="entry name" value="LysR_substrate"/>
    <property type="match status" value="1"/>
</dbReference>
<comment type="similarity">
    <text evidence="1">Belongs to the LysR transcriptional regulatory family.</text>
</comment>
<dbReference type="GO" id="GO:0006351">
    <property type="term" value="P:DNA-templated transcription"/>
    <property type="evidence" value="ECO:0007669"/>
    <property type="project" value="TreeGrafter"/>
</dbReference>
<dbReference type="Proteomes" id="UP000494214">
    <property type="component" value="Unassembled WGS sequence"/>
</dbReference>
<dbReference type="AlphaFoldDB" id="A0A6S7BTK2"/>
<feature type="domain" description="HTH lysR-type" evidence="5">
    <location>
        <begin position="10"/>
        <end position="67"/>
    </location>
</feature>
<evidence type="ECO:0000313" key="7">
    <source>
        <dbReference type="Proteomes" id="UP000494214"/>
    </source>
</evidence>
<dbReference type="Gene3D" id="3.40.190.290">
    <property type="match status" value="1"/>
</dbReference>
<keyword evidence="3" id="KW-0238">DNA-binding</keyword>
<evidence type="ECO:0000256" key="2">
    <source>
        <dbReference type="ARBA" id="ARBA00023015"/>
    </source>
</evidence>
<name>A0A6S7BTK2_9BURK</name>
<evidence type="ECO:0000256" key="4">
    <source>
        <dbReference type="ARBA" id="ARBA00023163"/>
    </source>
</evidence>